<name>A0ABP6Z7U8_9ACTN</name>
<reference evidence="2" key="1">
    <citation type="journal article" date="2019" name="Int. J. Syst. Evol. Microbiol.">
        <title>The Global Catalogue of Microorganisms (GCM) 10K type strain sequencing project: providing services to taxonomists for standard genome sequencing and annotation.</title>
        <authorList>
            <consortium name="The Broad Institute Genomics Platform"/>
            <consortium name="The Broad Institute Genome Sequencing Center for Infectious Disease"/>
            <person name="Wu L."/>
            <person name="Ma J."/>
        </authorList>
    </citation>
    <scope>NUCLEOTIDE SEQUENCE [LARGE SCALE GENOMIC DNA]</scope>
    <source>
        <strain evidence="2">JCM 16902</strain>
    </source>
</reference>
<comment type="caution">
    <text evidence="1">The sequence shown here is derived from an EMBL/GenBank/DDBJ whole genome shotgun (WGS) entry which is preliminary data.</text>
</comment>
<protein>
    <submittedName>
        <fullName evidence="1">Uncharacterized protein</fullName>
    </submittedName>
</protein>
<dbReference type="EMBL" id="BAAAZO010000002">
    <property type="protein sequence ID" value="GAA3598246.1"/>
    <property type="molecule type" value="Genomic_DNA"/>
</dbReference>
<keyword evidence="2" id="KW-1185">Reference proteome</keyword>
<evidence type="ECO:0000313" key="2">
    <source>
        <dbReference type="Proteomes" id="UP001501074"/>
    </source>
</evidence>
<organism evidence="1 2">
    <name type="scientific">Kineosporia mesophila</name>
    <dbReference type="NCBI Taxonomy" id="566012"/>
    <lineage>
        <taxon>Bacteria</taxon>
        <taxon>Bacillati</taxon>
        <taxon>Actinomycetota</taxon>
        <taxon>Actinomycetes</taxon>
        <taxon>Kineosporiales</taxon>
        <taxon>Kineosporiaceae</taxon>
        <taxon>Kineosporia</taxon>
    </lineage>
</organism>
<evidence type="ECO:0000313" key="1">
    <source>
        <dbReference type="EMBL" id="GAA3598246.1"/>
    </source>
</evidence>
<gene>
    <name evidence="1" type="ORF">GCM10022223_11980</name>
</gene>
<accession>A0ABP6Z7U8</accession>
<sequence length="105" mass="11393">MREQAAGRALFVAPSIFRGPAIGITTHGAPFAGVPDRCVHLVPDVPGVHNDREPLRVSAGAGRSLVTALVNGSLRQPLRQSRRHCAGQSDRLSARERLRFQEYQG</sequence>
<proteinExistence type="predicted"/>
<dbReference type="Proteomes" id="UP001501074">
    <property type="component" value="Unassembled WGS sequence"/>
</dbReference>